<dbReference type="AlphaFoldDB" id="A0AAV7P7X7"/>
<protein>
    <submittedName>
        <fullName evidence="2">Uncharacterized protein</fullName>
    </submittedName>
</protein>
<dbReference type="EMBL" id="JANPWB010000011">
    <property type="protein sequence ID" value="KAJ1122673.1"/>
    <property type="molecule type" value="Genomic_DNA"/>
</dbReference>
<evidence type="ECO:0000313" key="2">
    <source>
        <dbReference type="EMBL" id="KAJ1122673.1"/>
    </source>
</evidence>
<feature type="compositionally biased region" description="Polar residues" evidence="1">
    <location>
        <begin position="1"/>
        <end position="12"/>
    </location>
</feature>
<evidence type="ECO:0000256" key="1">
    <source>
        <dbReference type="SAM" id="MobiDB-lite"/>
    </source>
</evidence>
<feature type="region of interest" description="Disordered" evidence="1">
    <location>
        <begin position="54"/>
        <end position="109"/>
    </location>
</feature>
<organism evidence="2 3">
    <name type="scientific">Pleurodeles waltl</name>
    <name type="common">Iberian ribbed newt</name>
    <dbReference type="NCBI Taxonomy" id="8319"/>
    <lineage>
        <taxon>Eukaryota</taxon>
        <taxon>Metazoa</taxon>
        <taxon>Chordata</taxon>
        <taxon>Craniata</taxon>
        <taxon>Vertebrata</taxon>
        <taxon>Euteleostomi</taxon>
        <taxon>Amphibia</taxon>
        <taxon>Batrachia</taxon>
        <taxon>Caudata</taxon>
        <taxon>Salamandroidea</taxon>
        <taxon>Salamandridae</taxon>
        <taxon>Pleurodelinae</taxon>
        <taxon>Pleurodeles</taxon>
    </lineage>
</organism>
<keyword evidence="3" id="KW-1185">Reference proteome</keyword>
<evidence type="ECO:0000313" key="3">
    <source>
        <dbReference type="Proteomes" id="UP001066276"/>
    </source>
</evidence>
<sequence length="159" mass="17263">MASLCTPTTSYPSPHLKRSDVRGSDAPAVPVGLIPPPTPLLRYTSIILHTHQLQGAEEDQSTSAGAASHRPNKEDPGQACSSQGGTGYHAPAQRVLEVRGRRRGGPVRGGFRRAGYPLLLCPRVRRRYRPSRDDSRCSPRSELLVPLSLLSPPLMLLVQ</sequence>
<comment type="caution">
    <text evidence="2">The sequence shown here is derived from an EMBL/GenBank/DDBJ whole genome shotgun (WGS) entry which is preliminary data.</text>
</comment>
<proteinExistence type="predicted"/>
<reference evidence="2" key="1">
    <citation type="journal article" date="2022" name="bioRxiv">
        <title>Sequencing and chromosome-scale assembly of the giantPleurodeles waltlgenome.</title>
        <authorList>
            <person name="Brown T."/>
            <person name="Elewa A."/>
            <person name="Iarovenko S."/>
            <person name="Subramanian E."/>
            <person name="Araus A.J."/>
            <person name="Petzold A."/>
            <person name="Susuki M."/>
            <person name="Suzuki K.-i.T."/>
            <person name="Hayashi T."/>
            <person name="Toyoda A."/>
            <person name="Oliveira C."/>
            <person name="Osipova E."/>
            <person name="Leigh N.D."/>
            <person name="Simon A."/>
            <person name="Yun M.H."/>
        </authorList>
    </citation>
    <scope>NUCLEOTIDE SEQUENCE</scope>
    <source>
        <strain evidence="2">20211129_DDA</strain>
        <tissue evidence="2">Liver</tissue>
    </source>
</reference>
<name>A0AAV7P7X7_PLEWA</name>
<gene>
    <name evidence="2" type="ORF">NDU88_001158</name>
</gene>
<accession>A0AAV7P7X7</accession>
<dbReference type="Proteomes" id="UP001066276">
    <property type="component" value="Chromosome 7"/>
</dbReference>
<feature type="region of interest" description="Disordered" evidence="1">
    <location>
        <begin position="1"/>
        <end position="33"/>
    </location>
</feature>